<proteinExistence type="predicted"/>
<evidence type="ECO:0000256" key="5">
    <source>
        <dbReference type="ARBA" id="ARBA00022679"/>
    </source>
</evidence>
<dbReference type="GO" id="GO:0005886">
    <property type="term" value="C:plasma membrane"/>
    <property type="evidence" value="ECO:0007669"/>
    <property type="project" value="UniProtKB-SubCell"/>
</dbReference>
<comment type="subcellular location">
    <subcellularLocation>
        <location evidence="2">Cell membrane</location>
    </subcellularLocation>
</comment>
<organism evidence="10 11">
    <name type="scientific">Pilimelia terevasa</name>
    <dbReference type="NCBI Taxonomy" id="53372"/>
    <lineage>
        <taxon>Bacteria</taxon>
        <taxon>Bacillati</taxon>
        <taxon>Actinomycetota</taxon>
        <taxon>Actinomycetes</taxon>
        <taxon>Micromonosporales</taxon>
        <taxon>Micromonosporaceae</taxon>
        <taxon>Pilimelia</taxon>
    </lineage>
</organism>
<dbReference type="Proteomes" id="UP000662200">
    <property type="component" value="Unassembled WGS sequence"/>
</dbReference>
<accession>A0A8J3BQC9</accession>
<feature type="domain" description="Histidine kinase" evidence="9">
    <location>
        <begin position="416"/>
        <end position="632"/>
    </location>
</feature>
<dbReference type="SMART" id="SM00387">
    <property type="entry name" value="HATPase_c"/>
    <property type="match status" value="1"/>
</dbReference>
<dbReference type="InterPro" id="IPR003661">
    <property type="entry name" value="HisK_dim/P_dom"/>
</dbReference>
<dbReference type="RefSeq" id="WP_189115801.1">
    <property type="nucleotide sequence ID" value="NZ_BMQC01000022.1"/>
</dbReference>
<dbReference type="Pfam" id="PF02518">
    <property type="entry name" value="HATPase_c"/>
    <property type="match status" value="1"/>
</dbReference>
<dbReference type="PANTHER" id="PTHR43711:SF1">
    <property type="entry name" value="HISTIDINE KINASE 1"/>
    <property type="match status" value="1"/>
</dbReference>
<evidence type="ECO:0000256" key="3">
    <source>
        <dbReference type="ARBA" id="ARBA00012438"/>
    </source>
</evidence>
<dbReference type="InterPro" id="IPR036097">
    <property type="entry name" value="HisK_dim/P_sf"/>
</dbReference>
<dbReference type="CDD" id="cd00075">
    <property type="entry name" value="HATPase"/>
    <property type="match status" value="1"/>
</dbReference>
<dbReference type="Gene3D" id="3.30.565.10">
    <property type="entry name" value="Histidine kinase-like ATPase, C-terminal domain"/>
    <property type="match status" value="1"/>
</dbReference>
<name>A0A8J3BQC9_9ACTN</name>
<comment type="caution">
    <text evidence="10">The sequence shown here is derived from an EMBL/GenBank/DDBJ whole genome shotgun (WGS) entry which is preliminary data.</text>
</comment>
<keyword evidence="6" id="KW-0418">Kinase</keyword>
<dbReference type="CDD" id="cd00082">
    <property type="entry name" value="HisKA"/>
    <property type="match status" value="1"/>
</dbReference>
<comment type="catalytic activity">
    <reaction evidence="1">
        <text>ATP + protein L-histidine = ADP + protein N-phospho-L-histidine.</text>
        <dbReference type="EC" id="2.7.13.3"/>
    </reaction>
</comment>
<evidence type="ECO:0000256" key="6">
    <source>
        <dbReference type="ARBA" id="ARBA00022777"/>
    </source>
</evidence>
<dbReference type="InterPro" id="IPR003018">
    <property type="entry name" value="GAF"/>
</dbReference>
<dbReference type="InterPro" id="IPR029016">
    <property type="entry name" value="GAF-like_dom_sf"/>
</dbReference>
<gene>
    <name evidence="10" type="ORF">GCM10010124_38780</name>
</gene>
<dbReference type="InterPro" id="IPR050736">
    <property type="entry name" value="Sensor_HK_Regulatory"/>
</dbReference>
<keyword evidence="4" id="KW-0597">Phosphoprotein</keyword>
<dbReference type="InterPro" id="IPR036890">
    <property type="entry name" value="HATPase_C_sf"/>
</dbReference>
<feature type="region of interest" description="Disordered" evidence="8">
    <location>
        <begin position="1"/>
        <end position="25"/>
    </location>
</feature>
<evidence type="ECO:0000256" key="8">
    <source>
        <dbReference type="SAM" id="MobiDB-lite"/>
    </source>
</evidence>
<reference evidence="10" key="2">
    <citation type="submission" date="2020-09" db="EMBL/GenBank/DDBJ databases">
        <authorList>
            <person name="Sun Q."/>
            <person name="Ohkuma M."/>
        </authorList>
    </citation>
    <scope>NUCLEOTIDE SEQUENCE</scope>
    <source>
        <strain evidence="10">JCM 3091</strain>
    </source>
</reference>
<dbReference type="SUPFAM" id="SSF55785">
    <property type="entry name" value="PYP-like sensor domain (PAS domain)"/>
    <property type="match status" value="1"/>
</dbReference>
<dbReference type="FunFam" id="3.30.565.10:FF:000006">
    <property type="entry name" value="Sensor histidine kinase WalK"/>
    <property type="match status" value="1"/>
</dbReference>
<dbReference type="InterPro" id="IPR013656">
    <property type="entry name" value="PAS_4"/>
</dbReference>
<evidence type="ECO:0000256" key="7">
    <source>
        <dbReference type="ARBA" id="ARBA00023012"/>
    </source>
</evidence>
<dbReference type="EC" id="2.7.13.3" evidence="3"/>
<sequence>MSEPRGVTGTAVAPQPQAAGRASGDPAHGWARLVALATGAPAAAVWLRDGDRFAVADRWGGSGRPAEPLLRAALPLAELVRERGEPYAVADTRVADPDTPRAFLGVAVPDRDGRTVGVVAALDSRPRDWRPADYTTLRDIAGLVSAAHSRSPAADRSGALLTALLENLDQVMVAACDAEGRITLLHEAFRALPDLPGSVRAEVDREVAALFHPDGRPLRIADSPLARAHRGERLRDVQVHFRPAAGLAQVWAVNASPVRHPDGRLAGAVAAVHDVSAERRRQRERDCELAVSRAVTGTAEAPDDVYAAVLRALVGALRAARAELWLDDVVGGRSRCAASYPAADADPADLAAPALVAPLVLGEHRFGSLRVVGTTVDGARELAAGVADQVCRYLEQRRAASLAEELSRTRDEFIALAGHALRTPLTAIASLAGVLREGDADADLAGQRTALLSRIESNAAALRGIVEDLLDLAGLESGDINLMHAPVDLAELVGQRLAALAPPEKVTLRVDLPPALPMTGDRTRLSQVVDNLVSNAVKYSPAGGEVRVVLRGRDGVAELTVADHGLGVPAAERDKLFHRFYRGTTAHERGIPGTGLGLALTRVIVERHGGTVALDDQDGPGAAFTVRLPVAPPQ</sequence>
<dbReference type="Gene3D" id="3.30.450.40">
    <property type="match status" value="1"/>
</dbReference>
<dbReference type="PROSITE" id="PS50109">
    <property type="entry name" value="HIS_KIN"/>
    <property type="match status" value="1"/>
</dbReference>
<dbReference type="GO" id="GO:0000155">
    <property type="term" value="F:phosphorelay sensor kinase activity"/>
    <property type="evidence" value="ECO:0007669"/>
    <property type="project" value="InterPro"/>
</dbReference>
<dbReference type="InterPro" id="IPR035965">
    <property type="entry name" value="PAS-like_dom_sf"/>
</dbReference>
<evidence type="ECO:0000256" key="1">
    <source>
        <dbReference type="ARBA" id="ARBA00000085"/>
    </source>
</evidence>
<evidence type="ECO:0000259" key="9">
    <source>
        <dbReference type="PROSITE" id="PS50109"/>
    </source>
</evidence>
<evidence type="ECO:0000313" key="11">
    <source>
        <dbReference type="Proteomes" id="UP000662200"/>
    </source>
</evidence>
<dbReference type="InterPro" id="IPR003594">
    <property type="entry name" value="HATPase_dom"/>
</dbReference>
<dbReference type="PRINTS" id="PR00344">
    <property type="entry name" value="BCTRLSENSOR"/>
</dbReference>
<dbReference type="Pfam" id="PF08448">
    <property type="entry name" value="PAS_4"/>
    <property type="match status" value="1"/>
</dbReference>
<dbReference type="Gene3D" id="1.10.287.130">
    <property type="match status" value="1"/>
</dbReference>
<protein>
    <recommendedName>
        <fullName evidence="3">histidine kinase</fullName>
        <ecNumber evidence="3">2.7.13.3</ecNumber>
    </recommendedName>
</protein>
<dbReference type="PANTHER" id="PTHR43711">
    <property type="entry name" value="TWO-COMPONENT HISTIDINE KINASE"/>
    <property type="match status" value="1"/>
</dbReference>
<reference evidence="10" key="1">
    <citation type="journal article" date="2014" name="Int. J. Syst. Evol. Microbiol.">
        <title>Complete genome sequence of Corynebacterium casei LMG S-19264T (=DSM 44701T), isolated from a smear-ripened cheese.</title>
        <authorList>
            <consortium name="US DOE Joint Genome Institute (JGI-PGF)"/>
            <person name="Walter F."/>
            <person name="Albersmeier A."/>
            <person name="Kalinowski J."/>
            <person name="Ruckert C."/>
        </authorList>
    </citation>
    <scope>NUCLEOTIDE SEQUENCE</scope>
    <source>
        <strain evidence="10">JCM 3091</strain>
    </source>
</reference>
<dbReference type="SUPFAM" id="SSF55781">
    <property type="entry name" value="GAF domain-like"/>
    <property type="match status" value="1"/>
</dbReference>
<dbReference type="Pfam" id="PF00512">
    <property type="entry name" value="HisKA"/>
    <property type="match status" value="1"/>
</dbReference>
<evidence type="ECO:0000256" key="2">
    <source>
        <dbReference type="ARBA" id="ARBA00004236"/>
    </source>
</evidence>
<dbReference type="InterPro" id="IPR005467">
    <property type="entry name" value="His_kinase_dom"/>
</dbReference>
<dbReference type="Gene3D" id="3.30.450.20">
    <property type="entry name" value="PAS domain"/>
    <property type="match status" value="1"/>
</dbReference>
<evidence type="ECO:0000256" key="4">
    <source>
        <dbReference type="ARBA" id="ARBA00022553"/>
    </source>
</evidence>
<dbReference type="SUPFAM" id="SSF55874">
    <property type="entry name" value="ATPase domain of HSP90 chaperone/DNA topoisomerase II/histidine kinase"/>
    <property type="match status" value="1"/>
</dbReference>
<keyword evidence="5" id="KW-0808">Transferase</keyword>
<dbReference type="InterPro" id="IPR004358">
    <property type="entry name" value="Sig_transdc_His_kin-like_C"/>
</dbReference>
<dbReference type="SMART" id="SM00388">
    <property type="entry name" value="HisKA"/>
    <property type="match status" value="1"/>
</dbReference>
<keyword evidence="7" id="KW-0902">Two-component regulatory system</keyword>
<dbReference type="Pfam" id="PF13492">
    <property type="entry name" value="GAF_3"/>
    <property type="match status" value="1"/>
</dbReference>
<keyword evidence="11" id="KW-1185">Reference proteome</keyword>
<dbReference type="AlphaFoldDB" id="A0A8J3BQC9"/>
<evidence type="ECO:0000313" key="10">
    <source>
        <dbReference type="EMBL" id="GGK42196.1"/>
    </source>
</evidence>
<dbReference type="EMBL" id="BMQC01000022">
    <property type="protein sequence ID" value="GGK42196.1"/>
    <property type="molecule type" value="Genomic_DNA"/>
</dbReference>
<dbReference type="SUPFAM" id="SSF47384">
    <property type="entry name" value="Homodimeric domain of signal transducing histidine kinase"/>
    <property type="match status" value="1"/>
</dbReference>